<comment type="caution">
    <text evidence="2">The sequence shown here is derived from an EMBL/GenBank/DDBJ whole genome shotgun (WGS) entry which is preliminary data.</text>
</comment>
<organism evidence="2 3">
    <name type="scientific">Staurois parvus</name>
    <dbReference type="NCBI Taxonomy" id="386267"/>
    <lineage>
        <taxon>Eukaryota</taxon>
        <taxon>Metazoa</taxon>
        <taxon>Chordata</taxon>
        <taxon>Craniata</taxon>
        <taxon>Vertebrata</taxon>
        <taxon>Euteleostomi</taxon>
        <taxon>Amphibia</taxon>
        <taxon>Batrachia</taxon>
        <taxon>Anura</taxon>
        <taxon>Neobatrachia</taxon>
        <taxon>Ranoidea</taxon>
        <taxon>Ranidae</taxon>
        <taxon>Staurois</taxon>
    </lineage>
</organism>
<evidence type="ECO:0000313" key="3">
    <source>
        <dbReference type="Proteomes" id="UP001162483"/>
    </source>
</evidence>
<feature type="region of interest" description="Disordered" evidence="1">
    <location>
        <begin position="18"/>
        <end position="41"/>
    </location>
</feature>
<dbReference type="Proteomes" id="UP001162483">
    <property type="component" value="Unassembled WGS sequence"/>
</dbReference>
<keyword evidence="3" id="KW-1185">Reference proteome</keyword>
<accession>A0ABN9GTR4</accession>
<protein>
    <submittedName>
        <fullName evidence="2">Uncharacterized protein</fullName>
    </submittedName>
</protein>
<proteinExistence type="predicted"/>
<name>A0ABN9GTR4_9NEOB</name>
<dbReference type="EMBL" id="CATNWA010019322">
    <property type="protein sequence ID" value="CAI9612519.1"/>
    <property type="molecule type" value="Genomic_DNA"/>
</dbReference>
<sequence length="60" mass="6881">MIGTSHRGPIQRSVFRCTQQAPDRSAARSQTKMVGRRSRTATRPCTAPVWPFYGMEEKWL</sequence>
<evidence type="ECO:0000313" key="2">
    <source>
        <dbReference type="EMBL" id="CAI9612519.1"/>
    </source>
</evidence>
<feature type="compositionally biased region" description="Polar residues" evidence="1">
    <location>
        <begin position="18"/>
        <end position="32"/>
    </location>
</feature>
<gene>
    <name evidence="2" type="ORF">SPARVUS_LOCUS14725664</name>
</gene>
<feature type="non-terminal residue" evidence="2">
    <location>
        <position position="60"/>
    </location>
</feature>
<evidence type="ECO:0000256" key="1">
    <source>
        <dbReference type="SAM" id="MobiDB-lite"/>
    </source>
</evidence>
<reference evidence="2" key="1">
    <citation type="submission" date="2023-05" db="EMBL/GenBank/DDBJ databases">
        <authorList>
            <person name="Stuckert A."/>
        </authorList>
    </citation>
    <scope>NUCLEOTIDE SEQUENCE</scope>
</reference>